<name>A0A413BEV8_9FIRM</name>
<accession>A0A413BEV8</accession>
<comment type="caution">
    <text evidence="1">The sequence shown here is derived from an EMBL/GenBank/DDBJ whole genome shotgun (WGS) entry which is preliminary data.</text>
</comment>
<evidence type="ECO:0000313" key="1">
    <source>
        <dbReference type="EMBL" id="RGW39201.1"/>
    </source>
</evidence>
<dbReference type="Proteomes" id="UP000286581">
    <property type="component" value="Unassembled WGS sequence"/>
</dbReference>
<reference evidence="1 2" key="1">
    <citation type="submission" date="2018-08" db="EMBL/GenBank/DDBJ databases">
        <title>A genome reference for cultivated species of the human gut microbiota.</title>
        <authorList>
            <person name="Zou Y."/>
            <person name="Xue W."/>
            <person name="Luo G."/>
        </authorList>
    </citation>
    <scope>NUCLEOTIDE SEQUENCE [LARGE SCALE GENOMIC DNA]</scope>
    <source>
        <strain evidence="1 2">AF12-8</strain>
    </source>
</reference>
<protein>
    <submittedName>
        <fullName evidence="1">Uncharacterized protein</fullName>
    </submittedName>
</protein>
<gene>
    <name evidence="1" type="ORF">DWV78_10310</name>
</gene>
<dbReference type="EMBL" id="QSAE01000032">
    <property type="protein sequence ID" value="RGW39201.1"/>
    <property type="molecule type" value="Genomic_DNA"/>
</dbReference>
<sequence length="102" mass="11628">MQGQVAVVNYINGKNAAIKYLSLQSVCEKEIETIIWDLINYIKAHKLISQIDINSGNNESFLDFFINIFTYPSYWYPSETGIFLCLSLPAGAHAESRKVFFI</sequence>
<proteinExistence type="predicted"/>
<evidence type="ECO:0000313" key="2">
    <source>
        <dbReference type="Proteomes" id="UP000286581"/>
    </source>
</evidence>
<dbReference type="AlphaFoldDB" id="A0A413BEV8"/>
<organism evidence="1 2">
    <name type="scientific">Agathobacter rectalis</name>
    <dbReference type="NCBI Taxonomy" id="39491"/>
    <lineage>
        <taxon>Bacteria</taxon>
        <taxon>Bacillati</taxon>
        <taxon>Bacillota</taxon>
        <taxon>Clostridia</taxon>
        <taxon>Lachnospirales</taxon>
        <taxon>Lachnospiraceae</taxon>
        <taxon>Agathobacter</taxon>
    </lineage>
</organism>